<dbReference type="InterPro" id="IPR003115">
    <property type="entry name" value="ParB_N"/>
</dbReference>
<dbReference type="GO" id="GO:0032542">
    <property type="term" value="F:sulfiredoxin activity"/>
    <property type="evidence" value="ECO:0007669"/>
    <property type="project" value="UniProtKB-EC"/>
</dbReference>
<dbReference type="InterPro" id="IPR016692">
    <property type="entry name" value="Sulfiredoxin"/>
</dbReference>
<dbReference type="STRING" id="1076872.G8ZQH1"/>
<dbReference type="InterPro" id="IPR036086">
    <property type="entry name" value="ParB/Sulfiredoxin_sf"/>
</dbReference>
<evidence type="ECO:0000256" key="6">
    <source>
        <dbReference type="ARBA" id="ARBA00022741"/>
    </source>
</evidence>
<keyword evidence="6 14" id="KW-0547">Nucleotide-binding</keyword>
<dbReference type="PIRSF" id="PIRSF017267">
    <property type="entry name" value="Sulfiredoxin"/>
    <property type="match status" value="1"/>
</dbReference>
<dbReference type="PANTHER" id="PTHR21348:SF2">
    <property type="entry name" value="SULFIREDOXIN-1"/>
    <property type="match status" value="1"/>
</dbReference>
<keyword evidence="5" id="KW-0963">Cytoplasm</keyword>
<evidence type="ECO:0000256" key="14">
    <source>
        <dbReference type="PIRNR" id="PIRNR017267"/>
    </source>
</evidence>
<dbReference type="KEGG" id="tdl:TDEL_0B07360"/>
<keyword evidence="7 14" id="KW-0067">ATP-binding</keyword>
<dbReference type="CDD" id="cd16395">
    <property type="entry name" value="Srx"/>
    <property type="match status" value="1"/>
</dbReference>
<reference evidence="18 19" key="1">
    <citation type="journal article" date="2011" name="Proc. Natl. Acad. Sci. U.S.A.">
        <title>Evolutionary erosion of yeast sex chromosomes by mating-type switching accidents.</title>
        <authorList>
            <person name="Gordon J.L."/>
            <person name="Armisen D."/>
            <person name="Proux-Wera E."/>
            <person name="Oheigeartaigh S.S."/>
            <person name="Byrne K.P."/>
            <person name="Wolfe K.H."/>
        </authorList>
    </citation>
    <scope>NUCLEOTIDE SEQUENCE [LARGE SCALE GENOMIC DNA]</scope>
    <source>
        <strain evidence="19">ATCC 10662 / CBS 1146 / NBRC 0425 / NCYC 2629 / NRRL Y-866</strain>
    </source>
</reference>
<dbReference type="SMART" id="SM00470">
    <property type="entry name" value="ParB"/>
    <property type="match status" value="1"/>
</dbReference>
<evidence type="ECO:0000256" key="5">
    <source>
        <dbReference type="ARBA" id="ARBA00022490"/>
    </source>
</evidence>
<evidence type="ECO:0000256" key="15">
    <source>
        <dbReference type="PIRSR" id="PIRSR017267-1"/>
    </source>
</evidence>
<dbReference type="Proteomes" id="UP000005627">
    <property type="component" value="Chromosome 2"/>
</dbReference>
<dbReference type="HOGENOM" id="CLU_124532_1_1_1"/>
<dbReference type="PANTHER" id="PTHR21348">
    <property type="match status" value="1"/>
</dbReference>
<name>G8ZQH1_TORDE</name>
<dbReference type="Pfam" id="PF02195">
    <property type="entry name" value="ParB_N"/>
    <property type="match status" value="1"/>
</dbReference>
<protein>
    <recommendedName>
        <fullName evidence="13 14">Sulfiredoxin</fullName>
        <ecNumber evidence="4 14">1.8.98.2</ecNumber>
    </recommendedName>
</protein>
<gene>
    <name evidence="18" type="primary">TDEL0B07360</name>
    <name evidence="18" type="ORF">TDEL_0B07360</name>
</gene>
<evidence type="ECO:0000256" key="4">
    <source>
        <dbReference type="ARBA" id="ARBA00013055"/>
    </source>
</evidence>
<dbReference type="GO" id="GO:0032272">
    <property type="term" value="P:negative regulation of protein polymerization"/>
    <property type="evidence" value="ECO:0007669"/>
    <property type="project" value="EnsemblFungi"/>
</dbReference>
<dbReference type="GeneID" id="11505259"/>
<evidence type="ECO:0000256" key="2">
    <source>
        <dbReference type="ARBA" id="ARBA00004496"/>
    </source>
</evidence>
<evidence type="ECO:0000256" key="10">
    <source>
        <dbReference type="ARBA" id="ARBA00023157"/>
    </source>
</evidence>
<keyword evidence="8 14" id="KW-0049">Antioxidant</keyword>
<evidence type="ECO:0000259" key="17">
    <source>
        <dbReference type="SMART" id="SM00470"/>
    </source>
</evidence>
<dbReference type="Gene3D" id="3.90.1530.10">
    <property type="entry name" value="Conserved hypothetical protein from pyrococcus furiosus pfu- 392566-001, ParB domain"/>
    <property type="match status" value="1"/>
</dbReference>
<evidence type="ECO:0000256" key="11">
    <source>
        <dbReference type="ARBA" id="ARBA00023242"/>
    </source>
</evidence>
<dbReference type="EMBL" id="HE616743">
    <property type="protein sequence ID" value="CCE90865.1"/>
    <property type="molecule type" value="Genomic_DNA"/>
</dbReference>
<evidence type="ECO:0000256" key="16">
    <source>
        <dbReference type="PIRSR" id="PIRSR017267-2"/>
    </source>
</evidence>
<dbReference type="GO" id="GO:0005634">
    <property type="term" value="C:nucleus"/>
    <property type="evidence" value="ECO:0007669"/>
    <property type="project" value="UniProtKB-SubCell"/>
</dbReference>
<comment type="similarity">
    <text evidence="3 14">Belongs to the sulfiredoxin family.</text>
</comment>
<evidence type="ECO:0000313" key="19">
    <source>
        <dbReference type="Proteomes" id="UP000005627"/>
    </source>
</evidence>
<keyword evidence="10 16" id="KW-1015">Disulfide bond</keyword>
<evidence type="ECO:0000256" key="3">
    <source>
        <dbReference type="ARBA" id="ARBA00009609"/>
    </source>
</evidence>
<comment type="subcellular location">
    <subcellularLocation>
        <location evidence="2">Cytoplasm</location>
    </subcellularLocation>
    <subcellularLocation>
        <location evidence="1">Nucleus</location>
    </subcellularLocation>
</comment>
<keyword evidence="19" id="KW-1185">Reference proteome</keyword>
<evidence type="ECO:0000256" key="7">
    <source>
        <dbReference type="ARBA" id="ARBA00022840"/>
    </source>
</evidence>
<organism evidence="18 19">
    <name type="scientific">Torulaspora delbrueckii</name>
    <name type="common">Yeast</name>
    <name type="synonym">Candida colliculosa</name>
    <dbReference type="NCBI Taxonomy" id="4950"/>
    <lineage>
        <taxon>Eukaryota</taxon>
        <taxon>Fungi</taxon>
        <taxon>Dikarya</taxon>
        <taxon>Ascomycota</taxon>
        <taxon>Saccharomycotina</taxon>
        <taxon>Saccharomycetes</taxon>
        <taxon>Saccharomycetales</taxon>
        <taxon>Saccharomycetaceae</taxon>
        <taxon>Torulaspora</taxon>
    </lineage>
</organism>
<dbReference type="GO" id="GO:0034599">
    <property type="term" value="P:cellular response to oxidative stress"/>
    <property type="evidence" value="ECO:0007669"/>
    <property type="project" value="EnsemblFungi"/>
</dbReference>
<dbReference type="SUPFAM" id="SSF110849">
    <property type="entry name" value="ParB/Sulfiredoxin"/>
    <property type="match status" value="1"/>
</dbReference>
<evidence type="ECO:0000256" key="1">
    <source>
        <dbReference type="ARBA" id="ARBA00004123"/>
    </source>
</evidence>
<dbReference type="AlphaFoldDB" id="G8ZQH1"/>
<keyword evidence="9 14" id="KW-0560">Oxidoreductase</keyword>
<dbReference type="InParanoid" id="G8ZQH1"/>
<feature type="domain" description="ParB-like N-terminal" evidence="17">
    <location>
        <begin position="11"/>
        <end position="124"/>
    </location>
</feature>
<comment type="catalytic activity">
    <reaction evidence="12 14">
        <text>S-hydroxy-S-oxy-L-cysteinyl-[peroxiredoxin] + [protein]-dithiol + ATP = S-hydroxy-L-cysteinyl-[peroxiredoxin] + [protein]-disulfide + ADP + phosphate</text>
        <dbReference type="Rhea" id="RHEA:17545"/>
        <dbReference type="Rhea" id="RHEA-COMP:10593"/>
        <dbReference type="Rhea" id="RHEA-COMP:10594"/>
        <dbReference type="Rhea" id="RHEA-COMP:13681"/>
        <dbReference type="Rhea" id="RHEA-COMP:17976"/>
        <dbReference type="ChEBI" id="CHEBI:29950"/>
        <dbReference type="ChEBI" id="CHEBI:30616"/>
        <dbReference type="ChEBI" id="CHEBI:43474"/>
        <dbReference type="ChEBI" id="CHEBI:50058"/>
        <dbReference type="ChEBI" id="CHEBI:61973"/>
        <dbReference type="ChEBI" id="CHEBI:61974"/>
        <dbReference type="ChEBI" id="CHEBI:456216"/>
        <dbReference type="EC" id="1.8.98.2"/>
    </reaction>
</comment>
<keyword evidence="11" id="KW-0539">Nucleus</keyword>
<feature type="binding site" evidence="15">
    <location>
        <begin position="81"/>
        <end position="84"/>
    </location>
    <ligand>
        <name>ATP</name>
        <dbReference type="ChEBI" id="CHEBI:30616"/>
    </ligand>
</feature>
<dbReference type="eggNOG" id="KOG3388">
    <property type="taxonomic scope" value="Eukaryota"/>
</dbReference>
<dbReference type="EC" id="1.8.98.2" evidence="4 14"/>
<evidence type="ECO:0000256" key="12">
    <source>
        <dbReference type="ARBA" id="ARBA00047514"/>
    </source>
</evidence>
<dbReference type="GO" id="GO:0005524">
    <property type="term" value="F:ATP binding"/>
    <property type="evidence" value="ECO:0007669"/>
    <property type="project" value="UniProtKB-KW"/>
</dbReference>
<dbReference type="FunCoup" id="G8ZQH1">
    <property type="interactions" value="395"/>
</dbReference>
<dbReference type="GO" id="GO:0005737">
    <property type="term" value="C:cytoplasm"/>
    <property type="evidence" value="ECO:0007669"/>
    <property type="project" value="UniProtKB-SubCell"/>
</dbReference>
<dbReference type="RefSeq" id="XP_003680076.1">
    <property type="nucleotide sequence ID" value="XM_003680028.1"/>
</dbReference>
<evidence type="ECO:0000256" key="8">
    <source>
        <dbReference type="ARBA" id="ARBA00022862"/>
    </source>
</evidence>
<evidence type="ECO:0000313" key="18">
    <source>
        <dbReference type="EMBL" id="CCE90865.1"/>
    </source>
</evidence>
<dbReference type="FunFam" id="3.90.1530.10:FF:000005">
    <property type="entry name" value="Sulfiredoxin"/>
    <property type="match status" value="1"/>
</dbReference>
<accession>G8ZQH1</accession>
<evidence type="ECO:0000256" key="9">
    <source>
        <dbReference type="ARBA" id="ARBA00023002"/>
    </source>
</evidence>
<dbReference type="OrthoDB" id="10023328at2759"/>
<evidence type="ECO:0000256" key="13">
    <source>
        <dbReference type="ARBA" id="ARBA00070917"/>
    </source>
</evidence>
<proteinExistence type="inferred from homology"/>
<feature type="disulfide bond" description="Interchain" evidence="16">
    <location>
        <position position="82"/>
    </location>
</feature>
<sequence length="126" mass="13694">MSIQSRNLKVSEIPLSQISRPIAPVLDTAKINAMVSTMQGTPTASKTCTLEQAEASEGLLPPVDIMRISDREGVRFFAFGGCHRLQAYDRIAQSSGEDPMVRCKIIPTTKQQLALYLGSSVENLGI</sequence>